<dbReference type="InterPro" id="IPR001590">
    <property type="entry name" value="Peptidase_M12B"/>
</dbReference>
<keyword evidence="10" id="KW-1185">Reference proteome</keyword>
<dbReference type="PROSITE" id="PS00427">
    <property type="entry name" value="DISINTEGRIN_1"/>
    <property type="match status" value="1"/>
</dbReference>
<reference evidence="9 10" key="1">
    <citation type="journal article" date="2011" name="Nature">
        <title>A high-resolution map of human evolutionary constraint using 29 mammals.</title>
        <authorList>
            <person name="Lindblad-Toh K."/>
            <person name="Garber M."/>
            <person name="Zuk O."/>
            <person name="Lin M.F."/>
            <person name="Parker B.J."/>
            <person name="Washietl S."/>
            <person name="Kheradpour P."/>
            <person name="Ernst J."/>
            <person name="Jordan G."/>
            <person name="Mauceli E."/>
            <person name="Ward L.D."/>
            <person name="Lowe C.B."/>
            <person name="Holloway A.K."/>
            <person name="Clamp M."/>
            <person name="Gnerre S."/>
            <person name="Alfoldi J."/>
            <person name="Beal K."/>
            <person name="Chang J."/>
            <person name="Clawson H."/>
            <person name="Cuff J."/>
            <person name="Di Palma F."/>
            <person name="Fitzgerald S."/>
            <person name="Flicek P."/>
            <person name="Guttman M."/>
            <person name="Hubisz M.J."/>
            <person name="Jaffe D.B."/>
            <person name="Jungreis I."/>
            <person name="Kent W.J."/>
            <person name="Kostka D."/>
            <person name="Lara M."/>
            <person name="Martins A.L."/>
            <person name="Massingham T."/>
            <person name="Moltke I."/>
            <person name="Raney B.J."/>
            <person name="Rasmussen M.D."/>
            <person name="Robinson J."/>
            <person name="Stark A."/>
            <person name="Vilella A.J."/>
            <person name="Wen J."/>
            <person name="Xie X."/>
            <person name="Zody M.C."/>
            <person name="Baldwin J."/>
            <person name="Bloom T."/>
            <person name="Chin C.W."/>
            <person name="Heiman D."/>
            <person name="Nicol R."/>
            <person name="Nusbaum C."/>
            <person name="Young S."/>
            <person name="Wilkinson J."/>
            <person name="Worley K.C."/>
            <person name="Kovar C.L."/>
            <person name="Muzny D.M."/>
            <person name="Gibbs R.A."/>
            <person name="Cree A."/>
            <person name="Dihn H.H."/>
            <person name="Fowler G."/>
            <person name="Jhangiani S."/>
            <person name="Joshi V."/>
            <person name="Lee S."/>
            <person name="Lewis L.R."/>
            <person name="Nazareth L.V."/>
            <person name="Okwuonu G."/>
            <person name="Santibanez J."/>
            <person name="Warren W.C."/>
            <person name="Mardis E.R."/>
            <person name="Weinstock G.M."/>
            <person name="Wilson R.K."/>
            <person name="Delehaunty K."/>
            <person name="Dooling D."/>
            <person name="Fronik C."/>
            <person name="Fulton L."/>
            <person name="Fulton B."/>
            <person name="Graves T."/>
            <person name="Minx P."/>
            <person name="Sodergren E."/>
            <person name="Birney E."/>
            <person name="Margulies E.H."/>
            <person name="Herrero J."/>
            <person name="Green E.D."/>
            <person name="Haussler D."/>
            <person name="Siepel A."/>
            <person name="Goldman N."/>
            <person name="Pollard K.S."/>
            <person name="Pedersen J.S."/>
            <person name="Lander E.S."/>
            <person name="Kellis M."/>
        </authorList>
    </citation>
    <scope>NUCLEOTIDE SEQUENCE [LARGE SCALE GENOMIC DNA]</scope>
    <source>
        <strain evidence="9 10">Thorbecke inbred</strain>
    </source>
</reference>
<dbReference type="FunFam" id="4.10.70.10:FF:000001">
    <property type="entry name" value="Disintegrin and metalloproteinase domain-containing protein 22"/>
    <property type="match status" value="1"/>
</dbReference>
<dbReference type="InterPro" id="IPR006586">
    <property type="entry name" value="ADAM_Cys-rich"/>
</dbReference>
<dbReference type="SUPFAM" id="SSF57552">
    <property type="entry name" value="Blood coagulation inhibitor (disintegrin)"/>
    <property type="match status" value="1"/>
</dbReference>
<feature type="chain" id="PRO_5023928336" description="ADAM metallopeptidase domain 29" evidence="6">
    <location>
        <begin position="32"/>
        <end position="746"/>
    </location>
</feature>
<proteinExistence type="predicted"/>
<dbReference type="Proteomes" id="UP000001811">
    <property type="component" value="Chromosome 2"/>
</dbReference>
<dbReference type="GO" id="GO:0008584">
    <property type="term" value="P:male gonad development"/>
    <property type="evidence" value="ECO:0007669"/>
    <property type="project" value="TreeGrafter"/>
</dbReference>
<feature type="signal peptide" evidence="6">
    <location>
        <begin position="1"/>
        <end position="31"/>
    </location>
</feature>
<dbReference type="Pfam" id="PF01562">
    <property type="entry name" value="Pep_M12B_propep"/>
    <property type="match status" value="1"/>
</dbReference>
<dbReference type="InterPro" id="IPR036436">
    <property type="entry name" value="Disintegrin_dom_sf"/>
</dbReference>
<dbReference type="PaxDb" id="9986-ENSOCUP00000011944"/>
<dbReference type="SMART" id="SM00608">
    <property type="entry name" value="ACR"/>
    <property type="match status" value="1"/>
</dbReference>
<evidence type="ECO:0008006" key="11">
    <source>
        <dbReference type="Google" id="ProtNLM"/>
    </source>
</evidence>
<comment type="subcellular location">
    <subcellularLocation>
        <location evidence="1">Membrane</location>
        <topology evidence="1">Single-pass membrane protein</topology>
    </subcellularLocation>
</comment>
<keyword evidence="2 4" id="KW-1015">Disulfide bond</keyword>
<dbReference type="GeneTree" id="ENSGT00940000163394"/>
<dbReference type="Gene3D" id="3.40.390.10">
    <property type="entry name" value="Collagenase (Catalytic Domain)"/>
    <property type="match status" value="1"/>
</dbReference>
<dbReference type="Pfam" id="PF08516">
    <property type="entry name" value="ADAM_CR"/>
    <property type="match status" value="1"/>
</dbReference>
<dbReference type="GO" id="GO:0004222">
    <property type="term" value="F:metalloendopeptidase activity"/>
    <property type="evidence" value="ECO:0007669"/>
    <property type="project" value="InterPro"/>
</dbReference>
<name>G1T6B5_RABIT</name>
<dbReference type="FunFam" id="3.40.390.10:FF:000002">
    <property type="entry name" value="Disintegrin and metalloproteinase domain-containing protein 22"/>
    <property type="match status" value="1"/>
</dbReference>
<accession>G1T6B5</accession>
<dbReference type="InterPro" id="IPR001762">
    <property type="entry name" value="Disintegrin_dom"/>
</dbReference>
<keyword evidence="5" id="KW-1133">Transmembrane helix</keyword>
<feature type="disulfide bond" evidence="4">
    <location>
        <begin position="354"/>
        <end position="359"/>
    </location>
</feature>
<evidence type="ECO:0000259" key="8">
    <source>
        <dbReference type="PROSITE" id="PS50215"/>
    </source>
</evidence>
<dbReference type="GO" id="GO:0046872">
    <property type="term" value="F:metal ion binding"/>
    <property type="evidence" value="ECO:0007669"/>
    <property type="project" value="UniProtKB-KW"/>
</dbReference>
<keyword evidence="6" id="KW-0732">Signal</keyword>
<evidence type="ECO:0000313" key="10">
    <source>
        <dbReference type="Proteomes" id="UP000001811"/>
    </source>
</evidence>
<protein>
    <recommendedName>
        <fullName evidence="11">ADAM metallopeptidase domain 29</fullName>
    </recommendedName>
</protein>
<feature type="binding site" evidence="4">
    <location>
        <position position="347"/>
    </location>
    <ligand>
        <name>Zn(2+)</name>
        <dbReference type="ChEBI" id="CHEBI:29105"/>
        <note>catalytic</note>
    </ligand>
</feature>
<keyword evidence="4" id="KW-0862">Zinc</keyword>
<feature type="domain" description="Peptidase M12B" evidence="8">
    <location>
        <begin position="203"/>
        <end position="395"/>
    </location>
</feature>
<reference evidence="9" key="2">
    <citation type="submission" date="2025-08" db="UniProtKB">
        <authorList>
            <consortium name="Ensembl"/>
        </authorList>
    </citation>
    <scope>IDENTIFICATION</scope>
    <source>
        <strain evidence="9">Thorbecke</strain>
    </source>
</reference>
<dbReference type="PROSITE" id="PS50215">
    <property type="entry name" value="ADAM_MEPRO"/>
    <property type="match status" value="1"/>
</dbReference>
<feature type="disulfide bond" evidence="3">
    <location>
        <begin position="460"/>
        <end position="480"/>
    </location>
</feature>
<dbReference type="PRINTS" id="PR00289">
    <property type="entry name" value="DISINTEGRIN"/>
</dbReference>
<dbReference type="eggNOG" id="KOG3607">
    <property type="taxonomic scope" value="Eukaryota"/>
</dbReference>
<evidence type="ECO:0000256" key="2">
    <source>
        <dbReference type="ARBA" id="ARBA00023157"/>
    </source>
</evidence>
<evidence type="ECO:0000256" key="3">
    <source>
        <dbReference type="PROSITE-ProRule" id="PRU00068"/>
    </source>
</evidence>
<feature type="domain" description="Disintegrin" evidence="7">
    <location>
        <begin position="402"/>
        <end position="488"/>
    </location>
</feature>
<evidence type="ECO:0000313" key="9">
    <source>
        <dbReference type="Ensembl" id="ENSOCUP00000011944.3"/>
    </source>
</evidence>
<dbReference type="CDD" id="cd04269">
    <property type="entry name" value="ZnMc_adamalysin_II_like"/>
    <property type="match status" value="1"/>
</dbReference>
<evidence type="ECO:0000256" key="4">
    <source>
        <dbReference type="PROSITE-ProRule" id="PRU00276"/>
    </source>
</evidence>
<dbReference type="EMBL" id="AAGW02011326">
    <property type="status" value="NOT_ANNOTATED_CDS"/>
    <property type="molecule type" value="Genomic_DNA"/>
</dbReference>
<keyword evidence="5" id="KW-0472">Membrane</keyword>
<dbReference type="Pfam" id="PF01421">
    <property type="entry name" value="Reprolysin"/>
    <property type="match status" value="1"/>
</dbReference>
<dbReference type="PROSITE" id="PS50214">
    <property type="entry name" value="DISINTEGRIN_2"/>
    <property type="match status" value="1"/>
</dbReference>
<dbReference type="PANTHER" id="PTHR11905">
    <property type="entry name" value="ADAM A DISINTEGRIN AND METALLOPROTEASE DOMAIN"/>
    <property type="match status" value="1"/>
</dbReference>
<dbReference type="AlphaFoldDB" id="G1T6B5"/>
<dbReference type="SUPFAM" id="SSF55486">
    <property type="entry name" value="Metalloproteases ('zincins'), catalytic domain"/>
    <property type="match status" value="1"/>
</dbReference>
<dbReference type="InParanoid" id="G1T6B5"/>
<feature type="transmembrane region" description="Helical" evidence="5">
    <location>
        <begin position="680"/>
        <end position="702"/>
    </location>
</feature>
<sequence>MTLNEALFYMRFLLLLNWLGVILSFSGHIQAEQPPNHNPPEVVIPLKVTGSARGKKSPGWLSYSLRFGGQRYIVHMKVKKFLLSKHLSVFTYTDQGALLEDQPFVHKDCYYHGFMEGDPESLVALSTCFGGFKGMLYINNMAYEIMPIAFSTTFEHLVYKMESEETQSRTMRPGIIPDEIIGQDNDHSTLEQSAYVGWWVHFRTIEIVLVIDNSLYTHYENNDSMLLDDLYVVTNVADSIYDVLGIKMLVFALEIWNNENLVIVDDVRRSFQYFCNWKYANVLPRIKHDMSLLFINKNLKGLSGLGLTGGICVPYKSCGIVTFLNRTLTICGIAMAHHIGHNLGMFHDEDQCVCGNSKCIMHADNPPTTKFSNCSFNRFWWYTVERTTCLLEQDYTKDIFNNTRCGNGIIEEEEECDCGALQRCAKDPCCMPNCTLINGAACASGPCCENCKFLPSGSVCRKKDNMCDLPEWCSGTSHKCPEDVYVEDGIPCSDTSFCYEKRCSDRTEQCRRIFGKKAKSANRICYEEVNTQGTRFGHCGIKGVTYKKCDIPDILCGRVQCDNVQEIPQLSDHTTVHWTHFNEVTCWSTDYHYGMNTPDIGEVKDGTECGPEHLCVHRQCVHISILDSNCSPAFCNERGICNNKHHCHCNYSWDPPNCLIKGYGGSIDSGPAPRRHKMKVFNAGLVLFVLLIACFGCIIIFCSKRKRKKRVHIVLPDKNNSEDKLESWVMFSSFLYNYLVKVSQWK</sequence>
<dbReference type="SMART" id="SM00050">
    <property type="entry name" value="DISIN"/>
    <property type="match status" value="1"/>
</dbReference>
<dbReference type="InterPro" id="IPR002870">
    <property type="entry name" value="Peptidase_M12B_N"/>
</dbReference>
<dbReference type="HOGENOM" id="CLU_012714_4_0_1"/>
<evidence type="ECO:0000259" key="7">
    <source>
        <dbReference type="PROSITE" id="PS50214"/>
    </source>
</evidence>
<dbReference type="Bgee" id="ENSOCUG00000013889">
    <property type="expression patterns" value="Expressed in testis"/>
</dbReference>
<dbReference type="InterPro" id="IPR018358">
    <property type="entry name" value="Disintegrin_CS"/>
</dbReference>
<dbReference type="PANTHER" id="PTHR11905:SF34">
    <property type="entry name" value="DISINTEGRIN AND METALLOPROTEINASE DOMAIN-CONTAINING PROTEIN 29"/>
    <property type="match status" value="1"/>
</dbReference>
<keyword evidence="5" id="KW-0812">Transmembrane</keyword>
<dbReference type="Gene3D" id="4.10.70.10">
    <property type="entry name" value="Disintegrin domain"/>
    <property type="match status" value="1"/>
</dbReference>
<dbReference type="InterPro" id="IPR024079">
    <property type="entry name" value="MetalloPept_cat_dom_sf"/>
</dbReference>
<organism evidence="9 10">
    <name type="scientific">Oryctolagus cuniculus</name>
    <name type="common">Rabbit</name>
    <dbReference type="NCBI Taxonomy" id="9986"/>
    <lineage>
        <taxon>Eukaryota</taxon>
        <taxon>Metazoa</taxon>
        <taxon>Chordata</taxon>
        <taxon>Craniata</taxon>
        <taxon>Vertebrata</taxon>
        <taxon>Euteleostomi</taxon>
        <taxon>Mammalia</taxon>
        <taxon>Eutheria</taxon>
        <taxon>Euarchontoglires</taxon>
        <taxon>Glires</taxon>
        <taxon>Lagomorpha</taxon>
        <taxon>Leporidae</taxon>
        <taxon>Oryctolagus</taxon>
    </lineage>
</organism>
<dbReference type="Pfam" id="PF00200">
    <property type="entry name" value="Disintegrin"/>
    <property type="match status" value="1"/>
</dbReference>
<dbReference type="Ensembl" id="ENSOCUT00000013887.3">
    <property type="protein sequence ID" value="ENSOCUP00000011944.3"/>
    <property type="gene ID" value="ENSOCUG00000013889.3"/>
</dbReference>
<feature type="binding site" evidence="4">
    <location>
        <position position="337"/>
    </location>
    <ligand>
        <name>Zn(2+)</name>
        <dbReference type="ChEBI" id="CHEBI:29105"/>
        <note>catalytic</note>
    </ligand>
</feature>
<dbReference type="InterPro" id="IPR034027">
    <property type="entry name" value="Reprolysin_adamalysin"/>
</dbReference>
<keyword evidence="4" id="KW-0479">Metal-binding</keyword>
<feature type="binding site" evidence="4">
    <location>
        <position position="341"/>
    </location>
    <ligand>
        <name>Zn(2+)</name>
        <dbReference type="ChEBI" id="CHEBI:29105"/>
        <note>catalytic</note>
    </ligand>
</feature>
<evidence type="ECO:0000256" key="5">
    <source>
        <dbReference type="SAM" id="Phobius"/>
    </source>
</evidence>
<dbReference type="FunCoup" id="G1T6B5">
    <property type="interactions" value="9"/>
</dbReference>
<dbReference type="GO" id="GO:0009897">
    <property type="term" value="C:external side of plasma membrane"/>
    <property type="evidence" value="ECO:0007669"/>
    <property type="project" value="TreeGrafter"/>
</dbReference>
<evidence type="ECO:0000256" key="6">
    <source>
        <dbReference type="SAM" id="SignalP"/>
    </source>
</evidence>
<dbReference type="SMR" id="G1T6B5"/>
<comment type="caution">
    <text evidence="4">Lacks conserved residue(s) required for the propagation of feature annotation.</text>
</comment>
<dbReference type="GO" id="GO:0006508">
    <property type="term" value="P:proteolysis"/>
    <property type="evidence" value="ECO:0007669"/>
    <property type="project" value="InterPro"/>
</dbReference>
<dbReference type="GO" id="GO:1990913">
    <property type="term" value="C:sperm head plasma membrane"/>
    <property type="evidence" value="ECO:0007669"/>
    <property type="project" value="TreeGrafter"/>
</dbReference>
<evidence type="ECO:0000256" key="1">
    <source>
        <dbReference type="ARBA" id="ARBA00004167"/>
    </source>
</evidence>
<reference evidence="9" key="3">
    <citation type="submission" date="2025-09" db="UniProtKB">
        <authorList>
            <consortium name="Ensembl"/>
        </authorList>
    </citation>
    <scope>IDENTIFICATION</scope>
    <source>
        <strain evidence="9">Thorbecke</strain>
    </source>
</reference>